<keyword evidence="10" id="KW-0560">Oxidoreductase</keyword>
<dbReference type="EC" id="1.14.20.7" evidence="2"/>
<dbReference type="InterPro" id="IPR027443">
    <property type="entry name" value="IPNS-like_sf"/>
</dbReference>
<evidence type="ECO:0000259" key="11">
    <source>
        <dbReference type="PROSITE" id="PS51471"/>
    </source>
</evidence>
<evidence type="ECO:0000256" key="3">
    <source>
        <dbReference type="ARBA" id="ARBA00012531"/>
    </source>
</evidence>
<dbReference type="InterPro" id="IPR050231">
    <property type="entry name" value="Iron_ascorbate_oxido_reductase"/>
</dbReference>
<evidence type="ECO:0000313" key="13">
    <source>
        <dbReference type="Proteomes" id="UP001317963"/>
    </source>
</evidence>
<comment type="catalytic activity">
    <reaction evidence="8">
        <text>2-oxoglutarate + O2 + 2 H(+) = ethene + 3 CO2 + H2O</text>
        <dbReference type="Rhea" id="RHEA:31523"/>
        <dbReference type="ChEBI" id="CHEBI:15377"/>
        <dbReference type="ChEBI" id="CHEBI:15378"/>
        <dbReference type="ChEBI" id="CHEBI:15379"/>
        <dbReference type="ChEBI" id="CHEBI:16526"/>
        <dbReference type="ChEBI" id="CHEBI:16810"/>
        <dbReference type="ChEBI" id="CHEBI:18153"/>
        <dbReference type="EC" id="1.13.12.19"/>
    </reaction>
</comment>
<reference evidence="12 13" key="1">
    <citation type="submission" date="2019-02" db="EMBL/GenBank/DDBJ databases">
        <title>Halieaceae_genomes.</title>
        <authorList>
            <person name="Li S.-H."/>
        </authorList>
    </citation>
    <scope>NUCLEOTIDE SEQUENCE [LARGE SCALE GENOMIC DNA]</scope>
    <source>
        <strain evidence="12 13">JH123</strain>
    </source>
</reference>
<dbReference type="Proteomes" id="UP001317963">
    <property type="component" value="Chromosome"/>
</dbReference>
<keyword evidence="13" id="KW-1185">Reference proteome</keyword>
<gene>
    <name evidence="12" type="ORF">E0F26_05050</name>
</gene>
<feature type="domain" description="Fe2OG dioxygenase" evidence="11">
    <location>
        <begin position="152"/>
        <end position="257"/>
    </location>
</feature>
<evidence type="ECO:0000256" key="4">
    <source>
        <dbReference type="ARBA" id="ARBA00019045"/>
    </source>
</evidence>
<evidence type="ECO:0000256" key="6">
    <source>
        <dbReference type="ARBA" id="ARBA00031011"/>
    </source>
</evidence>
<dbReference type="Gene3D" id="2.60.120.330">
    <property type="entry name" value="B-lactam Antibiotic, Isopenicillin N Synthase, Chain"/>
    <property type="match status" value="1"/>
</dbReference>
<accession>A0ABY6Q799</accession>
<dbReference type="PANTHER" id="PTHR47990">
    <property type="entry name" value="2-OXOGLUTARATE (2OG) AND FE(II)-DEPENDENT OXYGENASE SUPERFAMILY PROTEIN-RELATED"/>
    <property type="match status" value="1"/>
</dbReference>
<proteinExistence type="inferred from homology"/>
<evidence type="ECO:0000313" key="12">
    <source>
        <dbReference type="EMBL" id="UZP74148.1"/>
    </source>
</evidence>
<dbReference type="EMBL" id="CP036501">
    <property type="protein sequence ID" value="UZP74148.1"/>
    <property type="molecule type" value="Genomic_DNA"/>
</dbReference>
<evidence type="ECO:0000256" key="8">
    <source>
        <dbReference type="ARBA" id="ARBA00047725"/>
    </source>
</evidence>
<evidence type="ECO:0000256" key="7">
    <source>
        <dbReference type="ARBA" id="ARBA00031282"/>
    </source>
</evidence>
<comment type="pathway">
    <text evidence="1">Alkene biosynthesis; ethylene biosynthesis via 2-oxoglutarate.</text>
</comment>
<comment type="similarity">
    <text evidence="10">Belongs to the iron/ascorbate-dependent oxidoreductase family.</text>
</comment>
<keyword evidence="10" id="KW-0479">Metal-binding</keyword>
<dbReference type="RefSeq" id="WP_279242953.1">
    <property type="nucleotide sequence ID" value="NZ_CP036501.1"/>
</dbReference>
<evidence type="ECO:0000256" key="10">
    <source>
        <dbReference type="RuleBase" id="RU003682"/>
    </source>
</evidence>
<dbReference type="EC" id="1.13.12.19" evidence="3"/>
<evidence type="ECO:0000256" key="2">
    <source>
        <dbReference type="ARBA" id="ARBA00012293"/>
    </source>
</evidence>
<keyword evidence="5" id="KW-0266">Ethylene biosynthesis</keyword>
<sequence>MNTQTPSELPLIDFNKEGASQSFFDSLRTFGFATLVNHPLDMVRVDRIYTSWRDYFAAGVGSQFVMDPKNQDGYVTLEQAESAKGQVLRDHKEYFQFYDWGRCPEHLKEDLSDHFQDCVRFSATLLQWVASHLPQKVAESLSMPLEEMIQESAQSMLRVLHYPPVPDGSALPRAAAHEDINLLTILPASDGPGLELQLQDGKWIEVVNRPSQVVVNIGDMLQEATGGYLRSTTHRVAATKTEDLRRGRMSLPLFLHPRPDVVLSDRYTANAYLQQRLKELDVI</sequence>
<dbReference type="PROSITE" id="PS51471">
    <property type="entry name" value="FE2OG_OXY"/>
    <property type="match status" value="1"/>
</dbReference>
<keyword evidence="10" id="KW-0408">Iron</keyword>
<dbReference type="InterPro" id="IPR044861">
    <property type="entry name" value="IPNS-like_FE2OG_OXY"/>
</dbReference>
<dbReference type="SUPFAM" id="SSF51197">
    <property type="entry name" value="Clavaminate synthase-like"/>
    <property type="match status" value="1"/>
</dbReference>
<evidence type="ECO:0000256" key="1">
    <source>
        <dbReference type="ARBA" id="ARBA00004767"/>
    </source>
</evidence>
<dbReference type="Pfam" id="PF03171">
    <property type="entry name" value="2OG-FeII_Oxy"/>
    <property type="match status" value="1"/>
</dbReference>
<comment type="catalytic activity">
    <reaction evidence="9">
        <text>L-arginine + 2-oxoglutarate + O2 = guanidine + L-glutamate 5-semialdehyde + succinate + CO2</text>
        <dbReference type="Rhea" id="RHEA:31535"/>
        <dbReference type="ChEBI" id="CHEBI:15379"/>
        <dbReference type="ChEBI" id="CHEBI:16526"/>
        <dbReference type="ChEBI" id="CHEBI:16810"/>
        <dbReference type="ChEBI" id="CHEBI:30031"/>
        <dbReference type="ChEBI" id="CHEBI:30087"/>
        <dbReference type="ChEBI" id="CHEBI:32682"/>
        <dbReference type="ChEBI" id="CHEBI:58066"/>
        <dbReference type="EC" id="1.14.20.7"/>
    </reaction>
</comment>
<organism evidence="12 13">
    <name type="scientific">Candidatus Paraluminiphilus aquimaris</name>
    <dbReference type="NCBI Taxonomy" id="2518994"/>
    <lineage>
        <taxon>Bacteria</taxon>
        <taxon>Pseudomonadati</taxon>
        <taxon>Pseudomonadota</taxon>
        <taxon>Gammaproteobacteria</taxon>
        <taxon>Cellvibrionales</taxon>
        <taxon>Halieaceae</taxon>
        <taxon>Candidatus Paraluminiphilus</taxon>
    </lineage>
</organism>
<evidence type="ECO:0000256" key="9">
    <source>
        <dbReference type="ARBA" id="ARBA00049359"/>
    </source>
</evidence>
<protein>
    <recommendedName>
        <fullName evidence="4">2-oxoglutarate-dependent ethylene/succinate-forming enzyme</fullName>
        <ecNumber evidence="3">1.13.12.19</ecNumber>
        <ecNumber evidence="2">1.14.20.7</ecNumber>
    </recommendedName>
    <alternativeName>
        <fullName evidence="6">2-oxoglutarate dioxygenase (ethylene-forming)</fullName>
    </alternativeName>
    <alternativeName>
        <fullName evidence="7">2-oxoglutarate/L-arginine monooxygenase/decarboxylase (succinate-forming)</fullName>
    </alternativeName>
</protein>
<evidence type="ECO:0000256" key="5">
    <source>
        <dbReference type="ARBA" id="ARBA00022666"/>
    </source>
</evidence>
<name>A0ABY6Q799_9GAMM</name>
<dbReference type="InterPro" id="IPR005123">
    <property type="entry name" value="Oxoglu/Fe-dep_dioxygenase_dom"/>
</dbReference>